<dbReference type="GO" id="GO:0046873">
    <property type="term" value="F:metal ion transmembrane transporter activity"/>
    <property type="evidence" value="ECO:0007669"/>
    <property type="project" value="InterPro"/>
</dbReference>
<feature type="transmembrane region" description="Helical" evidence="7">
    <location>
        <begin position="6"/>
        <end position="28"/>
    </location>
</feature>
<feature type="transmembrane region" description="Helical" evidence="7">
    <location>
        <begin position="35"/>
        <end position="55"/>
    </location>
</feature>
<dbReference type="Pfam" id="PF02535">
    <property type="entry name" value="Zip"/>
    <property type="match status" value="2"/>
</dbReference>
<accession>A0A2H8TRS9</accession>
<feature type="transmembrane region" description="Helical" evidence="7">
    <location>
        <begin position="131"/>
        <end position="151"/>
    </location>
</feature>
<feature type="transmembrane region" description="Helical" evidence="7">
    <location>
        <begin position="192"/>
        <end position="211"/>
    </location>
</feature>
<keyword evidence="3 7" id="KW-0812">Transmembrane</keyword>
<dbReference type="GeneID" id="112603835"/>
<evidence type="ECO:0000256" key="1">
    <source>
        <dbReference type="ARBA" id="ARBA00004127"/>
    </source>
</evidence>
<keyword evidence="5" id="KW-0333">Golgi apparatus</keyword>
<dbReference type="AlphaFoldDB" id="A0A2H8TRS9"/>
<reference evidence="8" key="1">
    <citation type="submission" date="2017-10" db="EMBL/GenBank/DDBJ databases">
        <title>Transcriptome Assembly of Sugarcane Aphid Adults.</title>
        <authorList>
            <person name="Scully E.D."/>
            <person name="Palmer N.A."/>
            <person name="Geib S.M."/>
            <person name="Sarath G."/>
            <person name="Sattler S.E."/>
        </authorList>
    </citation>
    <scope>NUCLEOTIDE SEQUENCE</scope>
    <source>
        <tissue evidence="8">Whole body</tissue>
    </source>
</reference>
<dbReference type="InterPro" id="IPR003689">
    <property type="entry name" value="ZIP"/>
</dbReference>
<evidence type="ECO:0000256" key="3">
    <source>
        <dbReference type="ARBA" id="ARBA00022692"/>
    </source>
</evidence>
<evidence type="ECO:0000256" key="5">
    <source>
        <dbReference type="ARBA" id="ARBA00023034"/>
    </source>
</evidence>
<evidence type="ECO:0000313" key="8">
    <source>
        <dbReference type="EMBL" id="MBW16679.1"/>
    </source>
</evidence>
<evidence type="ECO:0000256" key="4">
    <source>
        <dbReference type="ARBA" id="ARBA00022989"/>
    </source>
</evidence>
<name>A0A2H8TRS9_9HEMI</name>
<dbReference type="GO" id="GO:0006829">
    <property type="term" value="P:zinc ion transport"/>
    <property type="evidence" value="ECO:0007669"/>
    <property type="project" value="InterPro"/>
</dbReference>
<dbReference type="PANTHER" id="PTHR16133">
    <property type="entry name" value="SOLUTE CARRIER FAMILY 39 ZINC TRANSPORTER , MEMBER 9-RELATED"/>
    <property type="match status" value="1"/>
</dbReference>
<dbReference type="PANTHER" id="PTHR16133:SF0">
    <property type="entry name" value="ZINC_IRON REGULATED TRANSPORTER-RELATED PROTEIN 102B, ISOFORM E"/>
    <property type="match status" value="1"/>
</dbReference>
<keyword evidence="4 7" id="KW-1133">Transmembrane helix</keyword>
<sequence>MDESTFLMLLSVLMLVASYLSGSVPLVMPMSEAKLELVSLFGAGLLVGTALAVIIPEGIHSLYSTVAPHKTADNMTVTIDFSDVNFHSVIGVTLVLGFTLMLLVDQLSSKYTKDVEAGFASRNSGSMTATLGLVVHAAADGIALGAAAASTQTEVEMIVFIAIMLHKAPAAFGLVTILLHHGLDKKRIRRHLLVFSMAAPLGALLTFFCIGQESKETLSSMNATGAAMLFSAGTFLYVATVHVLPELMVKASRGGSDTFNPLQLLCLVCGTVTPLMLSVHHGH</sequence>
<comment type="subcellular location">
    <subcellularLocation>
        <location evidence="1">Endomembrane system</location>
        <topology evidence="1">Multi-pass membrane protein</topology>
    </subcellularLocation>
    <subcellularLocation>
        <location evidence="2">Golgi apparatus membrane</location>
    </subcellularLocation>
</comment>
<dbReference type="InterPro" id="IPR045891">
    <property type="entry name" value="ZIP9"/>
</dbReference>
<dbReference type="EMBL" id="GFXV01004874">
    <property type="protein sequence ID" value="MBW16679.1"/>
    <property type="molecule type" value="Transcribed_RNA"/>
</dbReference>
<dbReference type="CTD" id="43786"/>
<protein>
    <submittedName>
        <fullName evidence="8">Zinc transporter ZIP9-B</fullName>
    </submittedName>
</protein>
<dbReference type="GO" id="GO:0000139">
    <property type="term" value="C:Golgi membrane"/>
    <property type="evidence" value="ECO:0007669"/>
    <property type="project" value="UniProtKB-SubCell"/>
</dbReference>
<evidence type="ECO:0000256" key="2">
    <source>
        <dbReference type="ARBA" id="ARBA00004394"/>
    </source>
</evidence>
<organism evidence="8">
    <name type="scientific">Melanaphis sacchari</name>
    <dbReference type="NCBI Taxonomy" id="742174"/>
    <lineage>
        <taxon>Eukaryota</taxon>
        <taxon>Metazoa</taxon>
        <taxon>Ecdysozoa</taxon>
        <taxon>Arthropoda</taxon>
        <taxon>Hexapoda</taxon>
        <taxon>Insecta</taxon>
        <taxon>Pterygota</taxon>
        <taxon>Neoptera</taxon>
        <taxon>Paraneoptera</taxon>
        <taxon>Hemiptera</taxon>
        <taxon>Sternorrhyncha</taxon>
        <taxon>Aphidomorpha</taxon>
        <taxon>Aphidoidea</taxon>
        <taxon>Aphididae</taxon>
        <taxon>Aphidini</taxon>
        <taxon>Melanaphis</taxon>
    </lineage>
</organism>
<evidence type="ECO:0000256" key="6">
    <source>
        <dbReference type="ARBA" id="ARBA00023136"/>
    </source>
</evidence>
<dbReference type="OrthoDB" id="19859at2759"/>
<keyword evidence="6 7" id="KW-0472">Membrane</keyword>
<proteinExistence type="predicted"/>
<feature type="transmembrane region" description="Helical" evidence="7">
    <location>
        <begin position="223"/>
        <end position="244"/>
    </location>
</feature>
<feature type="transmembrane region" description="Helical" evidence="7">
    <location>
        <begin position="84"/>
        <end position="104"/>
    </location>
</feature>
<feature type="transmembrane region" description="Helical" evidence="7">
    <location>
        <begin position="157"/>
        <end position="180"/>
    </location>
</feature>
<evidence type="ECO:0000256" key="7">
    <source>
        <dbReference type="SAM" id="Phobius"/>
    </source>
</evidence>
<dbReference type="RefSeq" id="XP_025208398.1">
    <property type="nucleotide sequence ID" value="XM_025352613.1"/>
</dbReference>